<dbReference type="PANTHER" id="PTHR46890">
    <property type="entry name" value="NON-LTR RETROLELEMENT REVERSE TRANSCRIPTASE-LIKE PROTEIN-RELATED"/>
    <property type="match status" value="1"/>
</dbReference>
<dbReference type="SUPFAM" id="SSF56672">
    <property type="entry name" value="DNA/RNA polymerases"/>
    <property type="match status" value="1"/>
</dbReference>
<dbReference type="Proteomes" id="UP000663760">
    <property type="component" value="Chromosome 7"/>
</dbReference>
<dbReference type="EMBL" id="LR746270">
    <property type="protein sequence ID" value="CAA7398818.1"/>
    <property type="molecule type" value="Genomic_DNA"/>
</dbReference>
<sequence length="222" mass="26335">MEAARRQEIYYLQKSRIQWLREGDRNTRFFHALITHRYQSDYTSLLKVYDHDTSHMQEAEIAYFLTHQEIEDIMTIPTREVIQDVVFSMSRNRTPRPDGFPTDFYTSCWDIVGTNIVHAVKEFFSTFITLIPKVTNPTSFRDFRPISLCNVCYKVVSKIITIRLRTFLDRLISPEQCRFVKGCHIHDNIMLVHELTQSFDQDIRGSNVIIKLDMEKAFDRIE</sequence>
<evidence type="ECO:0000313" key="2">
    <source>
        <dbReference type="Proteomes" id="UP000663760"/>
    </source>
</evidence>
<gene>
    <name evidence="1" type="ORF">SI8410_07009488</name>
</gene>
<dbReference type="InterPro" id="IPR052343">
    <property type="entry name" value="Retrotransposon-Effector_Assoc"/>
</dbReference>
<dbReference type="PANTHER" id="PTHR46890:SF48">
    <property type="entry name" value="RNA-DIRECTED DNA POLYMERASE"/>
    <property type="match status" value="1"/>
</dbReference>
<dbReference type="AlphaFoldDB" id="A0A7I8KNZ7"/>
<dbReference type="CDD" id="cd01650">
    <property type="entry name" value="RT_nLTR_like"/>
    <property type="match status" value="1"/>
</dbReference>
<reference evidence="1" key="1">
    <citation type="submission" date="2020-02" db="EMBL/GenBank/DDBJ databases">
        <authorList>
            <person name="Scholz U."/>
            <person name="Mascher M."/>
            <person name="Fiebig A."/>
        </authorList>
    </citation>
    <scope>NUCLEOTIDE SEQUENCE</scope>
</reference>
<organism evidence="1 2">
    <name type="scientific">Spirodela intermedia</name>
    <name type="common">Intermediate duckweed</name>
    <dbReference type="NCBI Taxonomy" id="51605"/>
    <lineage>
        <taxon>Eukaryota</taxon>
        <taxon>Viridiplantae</taxon>
        <taxon>Streptophyta</taxon>
        <taxon>Embryophyta</taxon>
        <taxon>Tracheophyta</taxon>
        <taxon>Spermatophyta</taxon>
        <taxon>Magnoliopsida</taxon>
        <taxon>Liliopsida</taxon>
        <taxon>Araceae</taxon>
        <taxon>Lemnoideae</taxon>
        <taxon>Spirodela</taxon>
    </lineage>
</organism>
<evidence type="ECO:0000313" key="1">
    <source>
        <dbReference type="EMBL" id="CAA7398818.1"/>
    </source>
</evidence>
<dbReference type="InterPro" id="IPR000477">
    <property type="entry name" value="RT_dom"/>
</dbReference>
<accession>A0A7I8KNZ7</accession>
<name>A0A7I8KNZ7_SPIIN</name>
<dbReference type="PROSITE" id="PS50878">
    <property type="entry name" value="RT_POL"/>
    <property type="match status" value="1"/>
</dbReference>
<dbReference type="OrthoDB" id="786576at2759"/>
<dbReference type="InterPro" id="IPR043502">
    <property type="entry name" value="DNA/RNA_pol_sf"/>
</dbReference>
<proteinExistence type="predicted"/>
<keyword evidence="2" id="KW-1185">Reference proteome</keyword>
<dbReference type="Pfam" id="PF00078">
    <property type="entry name" value="RVT_1"/>
    <property type="match status" value="1"/>
</dbReference>
<protein>
    <submittedName>
        <fullName evidence="1">Uncharacterized protein</fullName>
    </submittedName>
</protein>